<name>A0ABM1F6Z1_PRICU</name>
<proteinExistence type="predicted"/>
<feature type="transmembrane region" description="Helical" evidence="7">
    <location>
        <begin position="463"/>
        <end position="486"/>
    </location>
</feature>
<feature type="transmembrane region" description="Helical" evidence="7">
    <location>
        <begin position="420"/>
        <end position="442"/>
    </location>
</feature>
<protein>
    <submittedName>
        <fullName evidence="10">Extracellular calcium-sensing receptor-like</fullName>
    </submittedName>
</protein>
<evidence type="ECO:0000256" key="7">
    <source>
        <dbReference type="SAM" id="Phobius"/>
    </source>
</evidence>
<organism evidence="9 10">
    <name type="scientific">Priapulus caudatus</name>
    <name type="common">Priapulid worm</name>
    <dbReference type="NCBI Taxonomy" id="37621"/>
    <lineage>
        <taxon>Eukaryota</taxon>
        <taxon>Metazoa</taxon>
        <taxon>Ecdysozoa</taxon>
        <taxon>Scalidophora</taxon>
        <taxon>Priapulida</taxon>
        <taxon>Priapulimorpha</taxon>
        <taxon>Priapulimorphida</taxon>
        <taxon>Priapulidae</taxon>
        <taxon>Priapulus</taxon>
    </lineage>
</organism>
<dbReference type="SUPFAM" id="SSF53822">
    <property type="entry name" value="Periplasmic binding protein-like I"/>
    <property type="match status" value="1"/>
</dbReference>
<feature type="domain" description="G-protein coupled receptors family 3 profile" evidence="8">
    <location>
        <begin position="249"/>
        <end position="517"/>
    </location>
</feature>
<dbReference type="InterPro" id="IPR001828">
    <property type="entry name" value="ANF_lig-bd_rcpt"/>
</dbReference>
<dbReference type="PANTHER" id="PTHR24060">
    <property type="entry name" value="METABOTROPIC GLUTAMATE RECEPTOR"/>
    <property type="match status" value="1"/>
</dbReference>
<keyword evidence="4 7" id="KW-0472">Membrane</keyword>
<evidence type="ECO:0000256" key="5">
    <source>
        <dbReference type="ARBA" id="ARBA00023180"/>
    </source>
</evidence>
<comment type="subcellular location">
    <subcellularLocation>
        <location evidence="1">Membrane</location>
        <topology evidence="1">Multi-pass membrane protein</topology>
    </subcellularLocation>
</comment>
<evidence type="ECO:0000256" key="2">
    <source>
        <dbReference type="ARBA" id="ARBA00022692"/>
    </source>
</evidence>
<sequence>MTWIGTQDWSDSPSISETSPAVLAGMLGVRTYSVMSDELTDVVKNFTRHVSDTLCDNPLLTSLLRSDDDAAASCGYGDEGVENATLDSANLMMAIYAVAHALDAAVRQGDMCAPLGPYLRAVNVTLFENLYFTFDEQGDLVQTRYDIVNMQLNETAGGEAVHRKVGEWRSDAEQNLVINESLIVWKKGFRVLPSPSVCCWDCMSCEDGHYSETNQSTMCEVCGPHRHTERARTKCVANTEIWLSWTDRQGILLLLLAALGETYALATVVIMTYFRQHPVIEFKSNLKISFLLTVIVGLVAIVPFRARPSDASCNTRTILLMCVSNLLAANLLARTPVIRTGIKSLKRRYSCLSHYADNVCQTALVLLVAGVGIAYCSWLVLAYPMSIHRIDVNQLWEDTPDTDQTIVSCTWLPRKWWNIVFAYVYPCTIAIITVVLCQFTPCTRHRLERSTTDPRYSVDEAKLISYTCYIAFLVVATLTSLSFALGADVYSFISKLTMALVLYTALGFFTLPRFYKIYRASAKRARGDSIVQPRAPLTLTVSYHNQTSAINYGMSYADGVTDNDVSGDSEGKSSERRESDVIAKTVASAIHYDVSADLQRVRSSSDRRESDVIAKTAADGSRHVDVARTFIEVPDGDETADVTDNIIDESDSAHTGFKGGDVTDTVLKENDIPNNDFSASDVTSKNLPKT</sequence>
<reference evidence="10" key="1">
    <citation type="submission" date="2025-08" db="UniProtKB">
        <authorList>
            <consortium name="RefSeq"/>
        </authorList>
    </citation>
    <scope>IDENTIFICATION</scope>
</reference>
<dbReference type="Pfam" id="PF01094">
    <property type="entry name" value="ANF_receptor"/>
    <property type="match status" value="1"/>
</dbReference>
<evidence type="ECO:0000256" key="3">
    <source>
        <dbReference type="ARBA" id="ARBA00022989"/>
    </source>
</evidence>
<keyword evidence="3 7" id="KW-1133">Transmembrane helix</keyword>
<dbReference type="InterPro" id="IPR050726">
    <property type="entry name" value="mGluR"/>
</dbReference>
<dbReference type="InterPro" id="IPR038550">
    <property type="entry name" value="GPCR_3_9-Cys_sf"/>
</dbReference>
<evidence type="ECO:0000256" key="1">
    <source>
        <dbReference type="ARBA" id="ARBA00004141"/>
    </source>
</evidence>
<dbReference type="PROSITE" id="PS50259">
    <property type="entry name" value="G_PROTEIN_RECEP_F3_4"/>
    <property type="match status" value="1"/>
</dbReference>
<dbReference type="GeneID" id="106820180"/>
<dbReference type="InterPro" id="IPR017978">
    <property type="entry name" value="GPCR_3_C"/>
</dbReference>
<evidence type="ECO:0000313" key="10">
    <source>
        <dbReference type="RefSeq" id="XP_014680212.1"/>
    </source>
</evidence>
<dbReference type="RefSeq" id="XP_014680212.1">
    <property type="nucleotide sequence ID" value="XM_014824726.1"/>
</dbReference>
<feature type="region of interest" description="Disordered" evidence="6">
    <location>
        <begin position="670"/>
        <end position="690"/>
    </location>
</feature>
<dbReference type="Gene3D" id="2.10.50.30">
    <property type="entry name" value="GPCR, family 3, nine cysteines domain"/>
    <property type="match status" value="1"/>
</dbReference>
<accession>A0ABM1F6Z1</accession>
<keyword evidence="9" id="KW-1185">Reference proteome</keyword>
<evidence type="ECO:0000313" key="9">
    <source>
        <dbReference type="Proteomes" id="UP000695022"/>
    </source>
</evidence>
<keyword evidence="5" id="KW-0325">Glycoprotein</keyword>
<feature type="transmembrane region" description="Helical" evidence="7">
    <location>
        <begin position="286"/>
        <end position="306"/>
    </location>
</feature>
<feature type="transmembrane region" description="Helical" evidence="7">
    <location>
        <begin position="251"/>
        <end position="274"/>
    </location>
</feature>
<feature type="compositionally biased region" description="Polar residues" evidence="6">
    <location>
        <begin position="672"/>
        <end position="690"/>
    </location>
</feature>
<feature type="transmembrane region" description="Helical" evidence="7">
    <location>
        <begin position="359"/>
        <end position="381"/>
    </location>
</feature>
<dbReference type="Proteomes" id="UP000695022">
    <property type="component" value="Unplaced"/>
</dbReference>
<gene>
    <name evidence="10" type="primary">LOC106820180</name>
</gene>
<feature type="transmembrane region" description="Helical" evidence="7">
    <location>
        <begin position="492"/>
        <end position="515"/>
    </location>
</feature>
<dbReference type="InterPro" id="IPR028082">
    <property type="entry name" value="Peripla_BP_I"/>
</dbReference>
<evidence type="ECO:0000256" key="6">
    <source>
        <dbReference type="SAM" id="MobiDB-lite"/>
    </source>
</evidence>
<keyword evidence="2 7" id="KW-0812">Transmembrane</keyword>
<evidence type="ECO:0000256" key="4">
    <source>
        <dbReference type="ARBA" id="ARBA00023136"/>
    </source>
</evidence>
<dbReference type="Gene3D" id="3.40.50.2300">
    <property type="match status" value="2"/>
</dbReference>
<dbReference type="Pfam" id="PF00003">
    <property type="entry name" value="7tm_3"/>
    <property type="match status" value="1"/>
</dbReference>
<evidence type="ECO:0000259" key="8">
    <source>
        <dbReference type="PROSITE" id="PS50259"/>
    </source>
</evidence>